<dbReference type="EMBL" id="CAEKDK010000006">
    <property type="protein sequence ID" value="CAB4283558.1"/>
    <property type="molecule type" value="Genomic_DNA"/>
</dbReference>
<dbReference type="Proteomes" id="UP000507222">
    <property type="component" value="Unassembled WGS sequence"/>
</dbReference>
<proteinExistence type="predicted"/>
<dbReference type="AlphaFoldDB" id="A0A6J5VCC5"/>
<sequence length="217" mass="24199">MPNSLSLWQITHSLPGIEVAQSKEGIFISQCKYALDIHDDAGLLGSRPYSFPVEQTLKLKPTDGKLLQDPSRYRRLLVLEIVSGQKNSGFRHGENAEDLLSFAWRSWREGTASNLIDPTLKTGSRTEIMRCIHIGLLCVQENVADRPTMASVILMLNSYSLTLPVPSQPAFYLHSIGSDRSLGSEYNSGITRSDHSKSNSAKVLEYKISEITELHPR</sequence>
<gene>
    <name evidence="1" type="ORF">CURHAP_LOCUS38320</name>
</gene>
<name>A0A6J5VCC5_PRUAR</name>
<evidence type="ECO:0000313" key="2">
    <source>
        <dbReference type="Proteomes" id="UP000507222"/>
    </source>
</evidence>
<dbReference type="PANTHER" id="PTHR27006:SF616">
    <property type="entry name" value="CYSTEINE-RICH RECEPTOR-LIKE PROTEIN KINASE 10"/>
    <property type="match status" value="1"/>
</dbReference>
<evidence type="ECO:0000313" key="1">
    <source>
        <dbReference type="EMBL" id="CAB4283558.1"/>
    </source>
</evidence>
<evidence type="ECO:0008006" key="3">
    <source>
        <dbReference type="Google" id="ProtNLM"/>
    </source>
</evidence>
<organism evidence="1 2">
    <name type="scientific">Prunus armeniaca</name>
    <name type="common">Apricot</name>
    <name type="synonym">Armeniaca vulgaris</name>
    <dbReference type="NCBI Taxonomy" id="36596"/>
    <lineage>
        <taxon>Eukaryota</taxon>
        <taxon>Viridiplantae</taxon>
        <taxon>Streptophyta</taxon>
        <taxon>Embryophyta</taxon>
        <taxon>Tracheophyta</taxon>
        <taxon>Spermatophyta</taxon>
        <taxon>Magnoliopsida</taxon>
        <taxon>eudicotyledons</taxon>
        <taxon>Gunneridae</taxon>
        <taxon>Pentapetalae</taxon>
        <taxon>rosids</taxon>
        <taxon>fabids</taxon>
        <taxon>Rosales</taxon>
        <taxon>Rosaceae</taxon>
        <taxon>Amygdaloideae</taxon>
        <taxon>Amygdaleae</taxon>
        <taxon>Prunus</taxon>
    </lineage>
</organism>
<dbReference type="Gene3D" id="1.10.510.10">
    <property type="entry name" value="Transferase(Phosphotransferase) domain 1"/>
    <property type="match status" value="1"/>
</dbReference>
<protein>
    <recommendedName>
        <fullName evidence="3">S-locus receptor kinase C-terminal domain-containing protein</fullName>
    </recommendedName>
</protein>
<accession>A0A6J5VCC5</accession>
<reference evidence="1 2" key="1">
    <citation type="submission" date="2020-05" db="EMBL/GenBank/DDBJ databases">
        <authorList>
            <person name="Campoy J."/>
            <person name="Schneeberger K."/>
            <person name="Spophaly S."/>
        </authorList>
    </citation>
    <scope>NUCLEOTIDE SEQUENCE [LARGE SCALE GENOMIC DNA]</scope>
    <source>
        <strain evidence="1">PruArmRojPasFocal</strain>
    </source>
</reference>
<dbReference type="PANTHER" id="PTHR27006">
    <property type="entry name" value="PROMASTIGOTE SURFACE ANTIGEN PROTEIN PSA"/>
    <property type="match status" value="1"/>
</dbReference>